<dbReference type="Proteomes" id="UP000747542">
    <property type="component" value="Unassembled WGS sequence"/>
</dbReference>
<keyword evidence="3" id="KW-0378">Hydrolase</keyword>
<dbReference type="GO" id="GO:0004301">
    <property type="term" value="F:epoxide hydrolase activity"/>
    <property type="evidence" value="ECO:0007669"/>
    <property type="project" value="UniProtKB-ARBA"/>
</dbReference>
<dbReference type="EMBL" id="JAHLQT010033114">
    <property type="protein sequence ID" value="KAG7159449.1"/>
    <property type="molecule type" value="Genomic_DNA"/>
</dbReference>
<dbReference type="Pfam" id="PF00561">
    <property type="entry name" value="Abhydrolase_1"/>
    <property type="match status" value="1"/>
</dbReference>
<keyword evidence="1" id="KW-0472">Membrane</keyword>
<comment type="caution">
    <text evidence="3">The sequence shown here is derived from an EMBL/GenBank/DDBJ whole genome shotgun (WGS) entry which is preliminary data.</text>
</comment>
<evidence type="ECO:0000256" key="1">
    <source>
        <dbReference type="SAM" id="Phobius"/>
    </source>
</evidence>
<proteinExistence type="predicted"/>
<accession>A0A8J5JQT5</accession>
<dbReference type="AlphaFoldDB" id="A0A8J5JQT5"/>
<feature type="domain" description="AB hydrolase-1" evidence="2">
    <location>
        <begin position="95"/>
        <end position="220"/>
    </location>
</feature>
<dbReference type="Gene3D" id="3.40.50.1820">
    <property type="entry name" value="alpha/beta hydrolase"/>
    <property type="match status" value="1"/>
</dbReference>
<feature type="transmembrane region" description="Helical" evidence="1">
    <location>
        <begin position="20"/>
        <end position="41"/>
    </location>
</feature>
<name>A0A8J5JQT5_HOMAM</name>
<evidence type="ECO:0000259" key="2">
    <source>
        <dbReference type="Pfam" id="PF00561"/>
    </source>
</evidence>
<dbReference type="SUPFAM" id="SSF53474">
    <property type="entry name" value="alpha/beta-Hydrolases"/>
    <property type="match status" value="1"/>
</dbReference>
<keyword evidence="1" id="KW-1133">Transmembrane helix</keyword>
<keyword evidence="1" id="KW-0812">Transmembrane</keyword>
<keyword evidence="4" id="KW-1185">Reference proteome</keyword>
<gene>
    <name evidence="3" type="primary">Ephx4-L1</name>
    <name evidence="3" type="ORF">Hamer_G004077</name>
</gene>
<dbReference type="InterPro" id="IPR029058">
    <property type="entry name" value="AB_hydrolase_fold"/>
</dbReference>
<protein>
    <submittedName>
        <fullName evidence="3">Epoxide hydrolase 4-like 1</fullName>
    </submittedName>
</protein>
<organism evidence="3 4">
    <name type="scientific">Homarus americanus</name>
    <name type="common">American lobster</name>
    <dbReference type="NCBI Taxonomy" id="6706"/>
    <lineage>
        <taxon>Eukaryota</taxon>
        <taxon>Metazoa</taxon>
        <taxon>Ecdysozoa</taxon>
        <taxon>Arthropoda</taxon>
        <taxon>Crustacea</taxon>
        <taxon>Multicrustacea</taxon>
        <taxon>Malacostraca</taxon>
        <taxon>Eumalacostraca</taxon>
        <taxon>Eucarida</taxon>
        <taxon>Decapoda</taxon>
        <taxon>Pleocyemata</taxon>
        <taxon>Astacidea</taxon>
        <taxon>Nephropoidea</taxon>
        <taxon>Nephropidae</taxon>
        <taxon>Homarus</taxon>
    </lineage>
</organism>
<evidence type="ECO:0000313" key="4">
    <source>
        <dbReference type="Proteomes" id="UP000747542"/>
    </source>
</evidence>
<dbReference type="InterPro" id="IPR000073">
    <property type="entry name" value="AB_hydrolase_1"/>
</dbReference>
<dbReference type="PANTHER" id="PTHR43329">
    <property type="entry name" value="EPOXIDE HYDROLASE"/>
    <property type="match status" value="1"/>
</dbReference>
<evidence type="ECO:0000313" key="3">
    <source>
        <dbReference type="EMBL" id="KAG7159449.1"/>
    </source>
</evidence>
<sequence length="374" mass="42386">MWDCVRVNLSAATDTVWAALRWLTLALVEWTLAVVYGVLMLGKLVWAWSRGALHPPFVRVVPPQCLHDPLLGRHKFIKLQNMKLHYVEAGSPFNPLLVMIHGAPDFWFTWRRQIPALSHDYWVVAVDMRGCGDSDTPRLRTQYTTALLADDVAHLIRLLGQTSAHLMCAGVGGQVGWHMCYHYPQLVSKMVLIHCPHPYVIRHMVNTLWMNYYKSWYLWFVRLPFLPEMAAQVNDVGLVDRLFSSLVKNKTITEEELEAYKFTFSRREYVERITIKPIPGGVYLSHLSHASQVNQMVGEFLREMPWRPLSPLETPQSSSLVGRVMGASLAAVTSTVSKTSGALDMTKSLPGGFMNMAQASFKVAESKLGLENLY</sequence>
<reference evidence="3" key="1">
    <citation type="journal article" date="2021" name="Sci. Adv.">
        <title>The American lobster genome reveals insights on longevity, neural, and immune adaptations.</title>
        <authorList>
            <person name="Polinski J.M."/>
            <person name="Zimin A.V."/>
            <person name="Clark K.F."/>
            <person name="Kohn A.B."/>
            <person name="Sadowski N."/>
            <person name="Timp W."/>
            <person name="Ptitsyn A."/>
            <person name="Khanna P."/>
            <person name="Romanova D.Y."/>
            <person name="Williams P."/>
            <person name="Greenwood S.J."/>
            <person name="Moroz L.L."/>
            <person name="Walt D.R."/>
            <person name="Bodnar A.G."/>
        </authorList>
    </citation>
    <scope>NUCLEOTIDE SEQUENCE</scope>
    <source>
        <strain evidence="3">GMGI-L3</strain>
    </source>
</reference>